<feature type="compositionally biased region" description="Low complexity" evidence="2">
    <location>
        <begin position="1137"/>
        <end position="1161"/>
    </location>
</feature>
<keyword evidence="6" id="KW-1185">Reference proteome</keyword>
<reference evidence="5" key="2">
    <citation type="submission" date="2022-10" db="EMBL/GenBank/DDBJ databases">
        <authorList>
            <consortium name="ENA_rothamsted_submissions"/>
            <consortium name="culmorum"/>
            <person name="King R."/>
        </authorList>
    </citation>
    <scope>NUCLEOTIDE SEQUENCE</scope>
</reference>
<dbReference type="InterPro" id="IPR036034">
    <property type="entry name" value="PDZ_sf"/>
</dbReference>
<protein>
    <recommendedName>
        <fullName evidence="4">PDZ domain-containing protein</fullName>
    </recommendedName>
</protein>
<evidence type="ECO:0000313" key="5">
    <source>
        <dbReference type="EMBL" id="CAG9808765.1"/>
    </source>
</evidence>
<feature type="region of interest" description="Disordered" evidence="2">
    <location>
        <begin position="349"/>
        <end position="375"/>
    </location>
</feature>
<dbReference type="SMART" id="SM00228">
    <property type="entry name" value="PDZ"/>
    <property type="match status" value="1"/>
</dbReference>
<reference evidence="5" key="1">
    <citation type="submission" date="2022-01" db="EMBL/GenBank/DDBJ databases">
        <authorList>
            <person name="King R."/>
        </authorList>
    </citation>
    <scope>NUCLEOTIDE SEQUENCE</scope>
</reference>
<evidence type="ECO:0000313" key="6">
    <source>
        <dbReference type="Proteomes" id="UP001153620"/>
    </source>
</evidence>
<dbReference type="FunFam" id="2.30.42.10:FF:000315">
    <property type="entry name" value="AGAP011205-PA"/>
    <property type="match status" value="1"/>
</dbReference>
<feature type="compositionally biased region" description="Basic and acidic residues" evidence="2">
    <location>
        <begin position="232"/>
        <end position="247"/>
    </location>
</feature>
<feature type="compositionally biased region" description="Polar residues" evidence="2">
    <location>
        <begin position="184"/>
        <end position="194"/>
    </location>
</feature>
<sequence>MECYGGGSIVGAIFGTIAVIALLGVLAWWIYKKYFLKHQKDTKLVPDDDPENAKHEFAFDNLAFKGDGNKLNANWTLPKNATINDKRKPVDDSYAGMPAPRLVSLKGSDFTGLGIEVYGGLKDGIFVKKIAPQGPASGHINIGDRITSLTIDFRHIVQEDAMTLLSYASPYNVQLELINGNNKLRSSGSSTAETASPKPGRQSPLVHPLVRSSSQSDLNTIERNSRKQLGSNDDKDYPTLKMDKNDEAAAAASSAMAESHGENEKKSPSLYQQFKTRIAKIEEKFQTRSHDKNKMHQETMNMEEGKSNDNMMKTKEDEEVIAVDAQEPDQTKKGLKFGIRVLPATMNEKLFGRSKSKSPSPPAQMENETEKSSDVKIDVDQIDGNNKMTTEVTIECENFNRQGSVTSSVKRDANGIPQELPTFMMNAANAAREGRKSSAAYIDAEMRKSKGKAPRPPMVSVDLNESTQTMDTNLTVSVADISTESINNMTANNMNNVNMEIEDELDRITEKYLNQSKDKMNFSDNFANLSMLNNTDGSVTLFDKIEELKDDIDDAILRREEPSNSSTPKCDRKELNKDFTLNSSDLDLSNYGNGMEVLNTSDITVHQSNNVEDDVQNDETRRAASLGDLSLRKKSLTEKDCNNSSTLERAQSLDITDNNNLIPKQSLVLGLSKPTADLTVINGESDPTMYTMTKDDKDDDQEVINENGTNKTDQTKMSTYVSDTNIPDDIKVTRYPITIGTMEREPKSDVLKKILGNQPTIVAANIQKMNEMEITAPSITLNNHVATSENVPMTCNNISNSTVVTIESNSRIKDPAMDELSVDTLEQQPVSLTLVNNTIDINTATDPNHMSPIFSSDFNGVNSIKISSVEVKPMTTTSTIIKNDGFYVKENVVTISTDSQPSSIQFIDDVKLDFNMQVLDDFEKEDKMMKDDFKPKIIEAEIKEKLNGIHTDIDAEINNNNVSKTTISHEGANNQHQMSKFLTEIVFKGASVNADDSAIEDMATSEETATLTSSTMSNASSESSSTSPQILTSTKMMTLTNDPLSTANFLKNERKHIEKNFIPQSTEIKFTTTVYENSTNMNGNHREPPVKRISQIEQIRQNFEKSSQEGTAPIPVARRSSAPLNTPKTPSKIPVFSKKSSPTSRTSSNKMNTSSSSDSVG</sequence>
<feature type="compositionally biased region" description="Low complexity" evidence="2">
    <location>
        <begin position="248"/>
        <end position="258"/>
    </location>
</feature>
<dbReference type="Proteomes" id="UP001153620">
    <property type="component" value="Chromosome 3"/>
</dbReference>
<proteinExistence type="predicted"/>
<organism evidence="5 6">
    <name type="scientific">Chironomus riparius</name>
    <dbReference type="NCBI Taxonomy" id="315576"/>
    <lineage>
        <taxon>Eukaryota</taxon>
        <taxon>Metazoa</taxon>
        <taxon>Ecdysozoa</taxon>
        <taxon>Arthropoda</taxon>
        <taxon>Hexapoda</taxon>
        <taxon>Insecta</taxon>
        <taxon>Pterygota</taxon>
        <taxon>Neoptera</taxon>
        <taxon>Endopterygota</taxon>
        <taxon>Diptera</taxon>
        <taxon>Nematocera</taxon>
        <taxon>Chironomoidea</taxon>
        <taxon>Chironomidae</taxon>
        <taxon>Chironominae</taxon>
        <taxon>Chironomus</taxon>
    </lineage>
</organism>
<dbReference type="OrthoDB" id="447516at2759"/>
<dbReference type="AlphaFoldDB" id="A0A9N9S296"/>
<feature type="coiled-coil region" evidence="1">
    <location>
        <begin position="491"/>
        <end position="518"/>
    </location>
</feature>
<dbReference type="EMBL" id="OU895879">
    <property type="protein sequence ID" value="CAG9808765.1"/>
    <property type="molecule type" value="Genomic_DNA"/>
</dbReference>
<evidence type="ECO:0000259" key="4">
    <source>
        <dbReference type="PROSITE" id="PS50106"/>
    </source>
</evidence>
<feature type="region of interest" description="Disordered" evidence="2">
    <location>
        <begin position="1007"/>
        <end position="1032"/>
    </location>
</feature>
<feature type="region of interest" description="Disordered" evidence="2">
    <location>
        <begin position="184"/>
        <end position="271"/>
    </location>
</feature>
<evidence type="ECO:0000256" key="1">
    <source>
        <dbReference type="SAM" id="Coils"/>
    </source>
</evidence>
<keyword evidence="1" id="KW-0175">Coiled coil</keyword>
<feature type="compositionally biased region" description="Polar residues" evidence="2">
    <location>
        <begin position="211"/>
        <end position="231"/>
    </location>
</feature>
<feature type="transmembrane region" description="Helical" evidence="3">
    <location>
        <begin position="12"/>
        <end position="31"/>
    </location>
</feature>
<name>A0A9N9S296_9DIPT</name>
<evidence type="ECO:0000256" key="3">
    <source>
        <dbReference type="SAM" id="Phobius"/>
    </source>
</evidence>
<feature type="region of interest" description="Disordered" evidence="2">
    <location>
        <begin position="1103"/>
        <end position="1161"/>
    </location>
</feature>
<dbReference type="PROSITE" id="PS50106">
    <property type="entry name" value="PDZ"/>
    <property type="match status" value="1"/>
</dbReference>
<keyword evidence="3" id="KW-0472">Membrane</keyword>
<gene>
    <name evidence="5" type="ORF">CHIRRI_LOCUS11601</name>
</gene>
<feature type="domain" description="PDZ" evidence="4">
    <location>
        <begin position="102"/>
        <end position="165"/>
    </location>
</feature>
<accession>A0A9N9S296</accession>
<evidence type="ECO:0000256" key="2">
    <source>
        <dbReference type="SAM" id="MobiDB-lite"/>
    </source>
</evidence>
<dbReference type="InterPro" id="IPR001478">
    <property type="entry name" value="PDZ"/>
</dbReference>
<dbReference type="Gene3D" id="2.30.42.10">
    <property type="match status" value="1"/>
</dbReference>
<dbReference type="SUPFAM" id="SSF50156">
    <property type="entry name" value="PDZ domain-like"/>
    <property type="match status" value="1"/>
</dbReference>
<keyword evidence="3" id="KW-0812">Transmembrane</keyword>
<keyword evidence="3" id="KW-1133">Transmembrane helix</keyword>